<evidence type="ECO:0000313" key="4">
    <source>
        <dbReference type="EMBL" id="PRY39044.1"/>
    </source>
</evidence>
<sequence length="293" mass="30644">MTIPLIIDTDPGVDDAFALALAARSPEVDLLGVTTVFGNVSIEHTTRNAQRLLALLGSDAPVARGAARAISSPQHDARHVHGDDGLSGMALTLPANDRIDPRDAVEFLRDTIDSSAEPVTIAAIGPLTNIARLLETHAGRIGRLVVMGGGIEGGNVTSAAEFNIWSDAEAAHRVLAEGPVLVPIDLTRRCAVDGAWLESLTGVVGRTLAGLTPRYREFYLEANGIDGILVHDAVAVAEAVRPGMLGTRRRMLGVDTSEGVGRGALVSGGFGVEVAEEVDVEGLRGFLLERLSG</sequence>
<protein>
    <submittedName>
        <fullName evidence="4">Pyrimidine-specific ribonucleoside hydrolase</fullName>
    </submittedName>
</protein>
<evidence type="ECO:0000313" key="5">
    <source>
        <dbReference type="Proteomes" id="UP000239494"/>
    </source>
</evidence>
<dbReference type="PANTHER" id="PTHR12304">
    <property type="entry name" value="INOSINE-URIDINE PREFERRING NUCLEOSIDE HYDROLASE"/>
    <property type="match status" value="1"/>
</dbReference>
<dbReference type="OrthoDB" id="9797882at2"/>
<name>A0A2T0T073_9PSEU</name>
<dbReference type="EMBL" id="PVTF01000008">
    <property type="protein sequence ID" value="PRY39044.1"/>
    <property type="molecule type" value="Genomic_DNA"/>
</dbReference>
<keyword evidence="2" id="KW-0326">Glycosidase</keyword>
<organism evidence="4 5">
    <name type="scientific">Umezawaea tangerina</name>
    <dbReference type="NCBI Taxonomy" id="84725"/>
    <lineage>
        <taxon>Bacteria</taxon>
        <taxon>Bacillati</taxon>
        <taxon>Actinomycetota</taxon>
        <taxon>Actinomycetes</taxon>
        <taxon>Pseudonocardiales</taxon>
        <taxon>Pseudonocardiaceae</taxon>
        <taxon>Umezawaea</taxon>
    </lineage>
</organism>
<dbReference type="PANTHER" id="PTHR12304:SF4">
    <property type="entry name" value="URIDINE NUCLEOSIDASE"/>
    <property type="match status" value="1"/>
</dbReference>
<evidence type="ECO:0000256" key="2">
    <source>
        <dbReference type="ARBA" id="ARBA00023295"/>
    </source>
</evidence>
<gene>
    <name evidence="4" type="ORF">CLV43_108444</name>
</gene>
<dbReference type="InterPro" id="IPR023186">
    <property type="entry name" value="IUNH"/>
</dbReference>
<proteinExistence type="predicted"/>
<accession>A0A2T0T073</accession>
<evidence type="ECO:0000256" key="1">
    <source>
        <dbReference type="ARBA" id="ARBA00022801"/>
    </source>
</evidence>
<dbReference type="GO" id="GO:0006152">
    <property type="term" value="P:purine nucleoside catabolic process"/>
    <property type="evidence" value="ECO:0007669"/>
    <property type="project" value="TreeGrafter"/>
</dbReference>
<comment type="caution">
    <text evidence="4">The sequence shown here is derived from an EMBL/GenBank/DDBJ whole genome shotgun (WGS) entry which is preliminary data.</text>
</comment>
<dbReference type="GO" id="GO:0008477">
    <property type="term" value="F:purine nucleosidase activity"/>
    <property type="evidence" value="ECO:0007669"/>
    <property type="project" value="TreeGrafter"/>
</dbReference>
<feature type="domain" description="Inosine/uridine-preferring nucleoside hydrolase" evidence="3">
    <location>
        <begin position="5"/>
        <end position="283"/>
    </location>
</feature>
<reference evidence="4 5" key="1">
    <citation type="submission" date="2018-03" db="EMBL/GenBank/DDBJ databases">
        <title>Genomic Encyclopedia of Archaeal and Bacterial Type Strains, Phase II (KMG-II): from individual species to whole genera.</title>
        <authorList>
            <person name="Goeker M."/>
        </authorList>
    </citation>
    <scope>NUCLEOTIDE SEQUENCE [LARGE SCALE GENOMIC DNA]</scope>
    <source>
        <strain evidence="4 5">DSM 44720</strain>
    </source>
</reference>
<dbReference type="InterPro" id="IPR001910">
    <property type="entry name" value="Inosine/uridine_hydrolase_dom"/>
</dbReference>
<keyword evidence="1 4" id="KW-0378">Hydrolase</keyword>
<dbReference type="Pfam" id="PF01156">
    <property type="entry name" value="IU_nuc_hydro"/>
    <property type="match status" value="1"/>
</dbReference>
<dbReference type="AlphaFoldDB" id="A0A2T0T073"/>
<evidence type="ECO:0000259" key="3">
    <source>
        <dbReference type="Pfam" id="PF01156"/>
    </source>
</evidence>
<dbReference type="GO" id="GO:0005829">
    <property type="term" value="C:cytosol"/>
    <property type="evidence" value="ECO:0007669"/>
    <property type="project" value="TreeGrafter"/>
</dbReference>
<keyword evidence="5" id="KW-1185">Reference proteome</keyword>
<dbReference type="SUPFAM" id="SSF53590">
    <property type="entry name" value="Nucleoside hydrolase"/>
    <property type="match status" value="1"/>
</dbReference>
<dbReference type="RefSeq" id="WP_106190463.1">
    <property type="nucleotide sequence ID" value="NZ_PVTF01000008.1"/>
</dbReference>
<dbReference type="Proteomes" id="UP000239494">
    <property type="component" value="Unassembled WGS sequence"/>
</dbReference>
<dbReference type="Gene3D" id="3.90.245.10">
    <property type="entry name" value="Ribonucleoside hydrolase-like"/>
    <property type="match status" value="1"/>
</dbReference>
<dbReference type="InterPro" id="IPR036452">
    <property type="entry name" value="Ribo_hydro-like"/>
</dbReference>